<dbReference type="PATRIC" id="fig|1036673.3.peg.2974"/>
<accession>F8FDC9</accession>
<protein>
    <submittedName>
        <fullName evidence="3">Flavoprotein WrbA</fullName>
    </submittedName>
</protein>
<reference evidence="3 4" key="2">
    <citation type="journal article" date="2013" name="Genome Announc.">
        <title>Genome Sequence of Growth-Improving Paenibacillus mucilaginosus Strain KNP414.</title>
        <authorList>
            <person name="Lu J.J."/>
            <person name="Wang J.F."/>
            <person name="Hu X.F."/>
        </authorList>
    </citation>
    <scope>NUCLEOTIDE SEQUENCE [LARGE SCALE GENOMIC DNA]</scope>
    <source>
        <strain evidence="3 4">KNP414</strain>
    </source>
</reference>
<organism evidence="3 4">
    <name type="scientific">Paenibacillus mucilaginosus (strain KNP414)</name>
    <dbReference type="NCBI Taxonomy" id="1036673"/>
    <lineage>
        <taxon>Bacteria</taxon>
        <taxon>Bacillati</taxon>
        <taxon>Bacillota</taxon>
        <taxon>Bacilli</taxon>
        <taxon>Bacillales</taxon>
        <taxon>Paenibacillaceae</taxon>
        <taxon>Paenibacillus</taxon>
    </lineage>
</organism>
<dbReference type="Proteomes" id="UP000006620">
    <property type="component" value="Chromosome"/>
</dbReference>
<dbReference type="GO" id="GO:0003955">
    <property type="term" value="F:NAD(P)H dehydrogenase (quinone) activity"/>
    <property type="evidence" value="ECO:0007669"/>
    <property type="project" value="TreeGrafter"/>
</dbReference>
<dbReference type="InterPro" id="IPR029039">
    <property type="entry name" value="Flavoprotein-like_sf"/>
</dbReference>
<dbReference type="Gene3D" id="3.40.50.360">
    <property type="match status" value="1"/>
</dbReference>
<proteinExistence type="predicted"/>
<sequence>MTRIAVVYYSAFGHVYEMAQAAARGAAAMPDTEVRLLRIGEEALEPEAYRSGPGGRTPAGGGQQEDLTRVFDIEGRVRKYRESREQQRGVPPASVSDLEWADGVVWGFPTYYGMMPAQMKLFLERAGPLNLTGGLEGKPAGLLTSAGSIHTGHEAALLTAMVPLLHFGMIIVGSPYTENPEYLTTEGIGGTPYGPSTLAGPDSSLRPDPRELAMAERLGARVAGAAGALAPWNRSRREEKGAPPPT</sequence>
<dbReference type="GO" id="GO:0010181">
    <property type="term" value="F:FMN binding"/>
    <property type="evidence" value="ECO:0007669"/>
    <property type="project" value="InterPro"/>
</dbReference>
<evidence type="ECO:0000259" key="2">
    <source>
        <dbReference type="PROSITE" id="PS50902"/>
    </source>
</evidence>
<evidence type="ECO:0000313" key="3">
    <source>
        <dbReference type="EMBL" id="AEI41789.1"/>
    </source>
</evidence>
<dbReference type="Pfam" id="PF03358">
    <property type="entry name" value="FMN_red"/>
    <property type="match status" value="1"/>
</dbReference>
<dbReference type="InterPro" id="IPR005025">
    <property type="entry name" value="FMN_Rdtase-like_dom"/>
</dbReference>
<dbReference type="AlphaFoldDB" id="F8FDC9"/>
<name>F8FDC9_PAEMK</name>
<dbReference type="SUPFAM" id="SSF52218">
    <property type="entry name" value="Flavoproteins"/>
    <property type="match status" value="1"/>
</dbReference>
<dbReference type="GO" id="GO:0016020">
    <property type="term" value="C:membrane"/>
    <property type="evidence" value="ECO:0007669"/>
    <property type="project" value="TreeGrafter"/>
</dbReference>
<feature type="region of interest" description="Disordered" evidence="1">
    <location>
        <begin position="186"/>
        <end position="208"/>
    </location>
</feature>
<dbReference type="HOGENOM" id="CLU_051402_0_2_9"/>
<evidence type="ECO:0000313" key="4">
    <source>
        <dbReference type="Proteomes" id="UP000006620"/>
    </source>
</evidence>
<feature type="domain" description="Flavodoxin-like" evidence="2">
    <location>
        <begin position="4"/>
        <end position="223"/>
    </location>
</feature>
<gene>
    <name evidence="3" type="ordered locus">KNP414_03231</name>
</gene>
<dbReference type="InterPro" id="IPR008254">
    <property type="entry name" value="Flavodoxin/NO_synth"/>
</dbReference>
<dbReference type="PROSITE" id="PS50902">
    <property type="entry name" value="FLAVODOXIN_LIKE"/>
    <property type="match status" value="1"/>
</dbReference>
<reference evidence="4" key="1">
    <citation type="submission" date="2011-06" db="EMBL/GenBank/DDBJ databases">
        <title>Complete genome sequence of Paenibacillus mucilaginosus KNP414.</title>
        <authorList>
            <person name="Wang J."/>
            <person name="Hu S."/>
            <person name="Hu X."/>
            <person name="Zhang B."/>
            <person name="Dong D."/>
            <person name="Zhang S."/>
            <person name="Zhao K."/>
            <person name="Wu D."/>
        </authorList>
    </citation>
    <scope>NUCLEOTIDE SEQUENCE [LARGE SCALE GENOMIC DNA]</scope>
    <source>
        <strain evidence="4">KNP414</strain>
    </source>
</reference>
<dbReference type="PANTHER" id="PTHR30546:SF23">
    <property type="entry name" value="FLAVOPROTEIN-LIKE PROTEIN YCP4-RELATED"/>
    <property type="match status" value="1"/>
</dbReference>
<dbReference type="KEGG" id="pms:KNP414_03231"/>
<dbReference type="RefSeq" id="WP_013916948.1">
    <property type="nucleotide sequence ID" value="NC_015690.1"/>
</dbReference>
<evidence type="ECO:0000256" key="1">
    <source>
        <dbReference type="SAM" id="MobiDB-lite"/>
    </source>
</evidence>
<dbReference type="PANTHER" id="PTHR30546">
    <property type="entry name" value="FLAVODOXIN-RELATED PROTEIN WRBA-RELATED"/>
    <property type="match status" value="1"/>
</dbReference>
<dbReference type="EMBL" id="CP002869">
    <property type="protein sequence ID" value="AEI41789.1"/>
    <property type="molecule type" value="Genomic_DNA"/>
</dbReference>